<feature type="transmembrane region" description="Helical" evidence="1">
    <location>
        <begin position="107"/>
        <end position="125"/>
    </location>
</feature>
<accession>A0ABW1KRS2</accession>
<evidence type="ECO:0008006" key="4">
    <source>
        <dbReference type="Google" id="ProtNLM"/>
    </source>
</evidence>
<evidence type="ECO:0000313" key="3">
    <source>
        <dbReference type="Proteomes" id="UP001596116"/>
    </source>
</evidence>
<keyword evidence="1" id="KW-0812">Transmembrane</keyword>
<gene>
    <name evidence="2" type="ORF">ACFMB1_03435</name>
</gene>
<dbReference type="Proteomes" id="UP001596116">
    <property type="component" value="Unassembled WGS sequence"/>
</dbReference>
<dbReference type="RefSeq" id="WP_379880088.1">
    <property type="nucleotide sequence ID" value="NZ_JBHPON010000001.1"/>
</dbReference>
<evidence type="ECO:0000256" key="1">
    <source>
        <dbReference type="SAM" id="Phobius"/>
    </source>
</evidence>
<protein>
    <recommendedName>
        <fullName evidence="4">DoxX family protein</fullName>
    </recommendedName>
</protein>
<sequence length="140" mass="15154">MKAVLLLALRATTGALLIIWGVLRVMTPQTAVGLSEKYYGGMISADALIMPLAYGQIALGALVILGFLRKVIYPLQAIVLVGGAAAIWKYLADPLGLYLLTPETNKLLFFPSTTVAVASLIIIFFKEYDRIALDRLLTKA</sequence>
<name>A0ABW1KRS2_9PROT</name>
<feature type="transmembrane region" description="Helical" evidence="1">
    <location>
        <begin position="48"/>
        <end position="68"/>
    </location>
</feature>
<keyword evidence="1" id="KW-0472">Membrane</keyword>
<reference evidence="2 3" key="1">
    <citation type="submission" date="2024-09" db="EMBL/GenBank/DDBJ databases">
        <authorList>
            <person name="Zhang Z.-H."/>
        </authorList>
    </citation>
    <scope>NUCLEOTIDE SEQUENCE [LARGE SCALE GENOMIC DNA]</scope>
    <source>
        <strain evidence="2 3">HHTR114</strain>
    </source>
</reference>
<keyword evidence="1" id="KW-1133">Transmembrane helix</keyword>
<comment type="caution">
    <text evidence="2">The sequence shown here is derived from an EMBL/GenBank/DDBJ whole genome shotgun (WGS) entry which is preliminary data.</text>
</comment>
<keyword evidence="3" id="KW-1185">Reference proteome</keyword>
<feature type="transmembrane region" description="Helical" evidence="1">
    <location>
        <begin position="75"/>
        <end position="92"/>
    </location>
</feature>
<organism evidence="2 3">
    <name type="scientific">Hyphococcus aureus</name>
    <dbReference type="NCBI Taxonomy" id="2666033"/>
    <lineage>
        <taxon>Bacteria</taxon>
        <taxon>Pseudomonadati</taxon>
        <taxon>Pseudomonadota</taxon>
        <taxon>Alphaproteobacteria</taxon>
        <taxon>Parvularculales</taxon>
        <taxon>Parvularculaceae</taxon>
        <taxon>Hyphococcus</taxon>
    </lineage>
</organism>
<dbReference type="EMBL" id="JBHPON010000001">
    <property type="protein sequence ID" value="MFC6034580.1"/>
    <property type="molecule type" value="Genomic_DNA"/>
</dbReference>
<proteinExistence type="predicted"/>
<evidence type="ECO:0000313" key="2">
    <source>
        <dbReference type="EMBL" id="MFC6034580.1"/>
    </source>
</evidence>